<dbReference type="SUPFAM" id="SSF52540">
    <property type="entry name" value="P-loop containing nucleoside triphosphate hydrolases"/>
    <property type="match status" value="1"/>
</dbReference>
<comment type="caution">
    <text evidence="2">The sequence shown here is derived from an EMBL/GenBank/DDBJ whole genome shotgun (WGS) entry which is preliminary data.</text>
</comment>
<feature type="compositionally biased region" description="Low complexity" evidence="1">
    <location>
        <begin position="33"/>
        <end position="48"/>
    </location>
</feature>
<keyword evidence="3" id="KW-1185">Reference proteome</keyword>
<dbReference type="Proteomes" id="UP001212997">
    <property type="component" value="Unassembled WGS sequence"/>
</dbReference>
<evidence type="ECO:0000256" key="1">
    <source>
        <dbReference type="SAM" id="MobiDB-lite"/>
    </source>
</evidence>
<dbReference type="PANTHER" id="PTHR42957:SF1">
    <property type="entry name" value="HELICASE MJ1565-RELATED"/>
    <property type="match status" value="1"/>
</dbReference>
<evidence type="ECO:0000313" key="2">
    <source>
        <dbReference type="EMBL" id="KAJ3484192.1"/>
    </source>
</evidence>
<feature type="region of interest" description="Disordered" evidence="1">
    <location>
        <begin position="28"/>
        <end position="84"/>
    </location>
</feature>
<gene>
    <name evidence="2" type="ORF">NLI96_g5805</name>
</gene>
<dbReference type="Gene3D" id="3.40.50.300">
    <property type="entry name" value="P-loop containing nucleotide triphosphate hydrolases"/>
    <property type="match status" value="1"/>
</dbReference>
<dbReference type="PANTHER" id="PTHR42957">
    <property type="entry name" value="HELICASE MJ1565-RELATED"/>
    <property type="match status" value="1"/>
</dbReference>
<protein>
    <recommendedName>
        <fullName evidence="4">Zona occludens toxin N-terminal domain-containing protein</fullName>
    </recommendedName>
</protein>
<accession>A0AAD5V2F4</accession>
<reference evidence="2" key="1">
    <citation type="submission" date="2022-07" db="EMBL/GenBank/DDBJ databases">
        <title>Genome Sequence of Physisporinus lineatus.</title>
        <authorList>
            <person name="Buettner E."/>
        </authorList>
    </citation>
    <scope>NUCLEOTIDE SEQUENCE</scope>
    <source>
        <strain evidence="2">VT162</strain>
    </source>
</reference>
<dbReference type="EMBL" id="JANAWD010000198">
    <property type="protein sequence ID" value="KAJ3484192.1"/>
    <property type="molecule type" value="Genomic_DNA"/>
</dbReference>
<organism evidence="2 3">
    <name type="scientific">Meripilus lineatus</name>
    <dbReference type="NCBI Taxonomy" id="2056292"/>
    <lineage>
        <taxon>Eukaryota</taxon>
        <taxon>Fungi</taxon>
        <taxon>Dikarya</taxon>
        <taxon>Basidiomycota</taxon>
        <taxon>Agaricomycotina</taxon>
        <taxon>Agaricomycetes</taxon>
        <taxon>Polyporales</taxon>
        <taxon>Meripilaceae</taxon>
        <taxon>Meripilus</taxon>
    </lineage>
</organism>
<dbReference type="AlphaFoldDB" id="A0AAD5V2F4"/>
<name>A0AAD5V2F4_9APHY</name>
<evidence type="ECO:0000313" key="3">
    <source>
        <dbReference type="Proteomes" id="UP001212997"/>
    </source>
</evidence>
<evidence type="ECO:0008006" key="4">
    <source>
        <dbReference type="Google" id="ProtNLM"/>
    </source>
</evidence>
<proteinExistence type="predicted"/>
<dbReference type="InterPro" id="IPR008571">
    <property type="entry name" value="HerA-like"/>
</dbReference>
<dbReference type="InterPro" id="IPR027417">
    <property type="entry name" value="P-loop_NTPase"/>
</dbReference>
<sequence length="562" mass="61691">MRGGPWNIKWQVCRPEFNLTIGVETTMRKDSVDTTSSTDSTPSPISTDGMDDTSSEQSSARHGALRTPPSGSSTMLGSPVISGDQEESELIDLSPLQCGPTLLHERITAPLFTRGAYVDMGGSVTFPSRGLLGTVLSSSRHGYFILVLVVTRTESVIICSVKEPESPSQIEDPRIYNAPFSAVICGVQGSGKSHTVSVLLENMLIPKHPQIGSLYKPLSGLVLHYGEGGPSSLPSEAAWLGVPDDPNVEAPQIRVFVSKSSLSTMKAVYQTLDSDRVVVEPLLFSESELDAQAFLTMMSVQSKESAPLYVQLILSILRDLGENFTYQAFIQELEIKKRKLQPQQLTALKQRMDLLNSFLDKKRSTRRWATLGGRFSPGCLTIVDLSDPFIDAASACNIFEIITRQFVRADTTTGKVLLVDEAHKYLHTTNVSGGLTKELTTLIRQQRHLAMRVIISTQEPNVLPPVLLDLCGVTILHRFSSPSWWDHLSRHAAVDTSNGEAYDKILELQTGQAIVISPAALVTAGYAWNENRGVTTLGRKWLLIKTRKRITRDGGRSVMVVE</sequence>